<feature type="compositionally biased region" description="Basic residues" evidence="1">
    <location>
        <begin position="95"/>
        <end position="106"/>
    </location>
</feature>
<organism evidence="2 3">
    <name type="scientific">Scleroderma citrinum Foug A</name>
    <dbReference type="NCBI Taxonomy" id="1036808"/>
    <lineage>
        <taxon>Eukaryota</taxon>
        <taxon>Fungi</taxon>
        <taxon>Dikarya</taxon>
        <taxon>Basidiomycota</taxon>
        <taxon>Agaricomycotina</taxon>
        <taxon>Agaricomycetes</taxon>
        <taxon>Agaricomycetidae</taxon>
        <taxon>Boletales</taxon>
        <taxon>Sclerodermatineae</taxon>
        <taxon>Sclerodermataceae</taxon>
        <taxon>Scleroderma</taxon>
    </lineage>
</organism>
<dbReference type="InParanoid" id="A0A0C3A1H4"/>
<name>A0A0C3A1H4_9AGAM</name>
<feature type="compositionally biased region" description="Basic and acidic residues" evidence="1">
    <location>
        <begin position="78"/>
        <end position="89"/>
    </location>
</feature>
<dbReference type="EMBL" id="KN822012">
    <property type="protein sequence ID" value="KIM67508.1"/>
    <property type="molecule type" value="Genomic_DNA"/>
</dbReference>
<reference evidence="2 3" key="1">
    <citation type="submission" date="2014-04" db="EMBL/GenBank/DDBJ databases">
        <authorList>
            <consortium name="DOE Joint Genome Institute"/>
            <person name="Kuo A."/>
            <person name="Kohler A."/>
            <person name="Nagy L.G."/>
            <person name="Floudas D."/>
            <person name="Copeland A."/>
            <person name="Barry K.W."/>
            <person name="Cichocki N."/>
            <person name="Veneault-Fourrey C."/>
            <person name="LaButti K."/>
            <person name="Lindquist E.A."/>
            <person name="Lipzen A."/>
            <person name="Lundell T."/>
            <person name="Morin E."/>
            <person name="Murat C."/>
            <person name="Sun H."/>
            <person name="Tunlid A."/>
            <person name="Henrissat B."/>
            <person name="Grigoriev I.V."/>
            <person name="Hibbett D.S."/>
            <person name="Martin F."/>
            <person name="Nordberg H.P."/>
            <person name="Cantor M.N."/>
            <person name="Hua S.X."/>
        </authorList>
    </citation>
    <scope>NUCLEOTIDE SEQUENCE [LARGE SCALE GENOMIC DNA]</scope>
    <source>
        <strain evidence="2 3">Foug A</strain>
    </source>
</reference>
<dbReference type="Pfam" id="PF18759">
    <property type="entry name" value="Plavaka"/>
    <property type="match status" value="1"/>
</dbReference>
<feature type="region of interest" description="Disordered" evidence="1">
    <location>
        <begin position="67"/>
        <end position="143"/>
    </location>
</feature>
<dbReference type="STRING" id="1036808.A0A0C3A1H4"/>
<dbReference type="InterPro" id="IPR041078">
    <property type="entry name" value="Plavaka"/>
</dbReference>
<evidence type="ECO:0000313" key="3">
    <source>
        <dbReference type="Proteomes" id="UP000053989"/>
    </source>
</evidence>
<sequence>MSDLDRVFSQTCVCGRTFTALPSFTRHEKGCAKGKKHLAGAMDLGQAGIPEADTPNLAIPEHQTKAEEHLATPSLPEPARESDKVHDDSLPLAQRRPRCLHRRLPARYRNCLPEPPRPLPPMEAQENPGKLDPSNLSRSPDASAAYEAPHVPLLPSHPKIKTQLNSFGLFRLYDKDSLPIINPDTDNSFGKAGLSVPREDNFTRPVETILHGSNPFHPYPNETSLLLGDWYWNEGHQKSQSSFRKLLDIIGHPEYRPEDVQNTNWTAIDQKLGSSSIGDETGTDCEWLDVDSGWKKSDIRICIPFHHRTGNPGSKEYVVKDFHYCSLVEIIRENVSDPTHHRLFHYEPYELRWHPPHKTRDVRVYGELYASESFLAAHCQLQDSPPENGYATHLTVFGTAKLWPLYVYMGNESKYMRCRPSSNLCSHAAYFQTLPNVFKDFAAENSGGNALRDNFFTHSHRELFHAQWKILLDDEFIEAHHHGIICQCYNGIYCRLYPHIFTYSADYPEKVLIATIRNMGECLCPRCLIPKSRVHQIATARDILHRKVFVRCDTKERRDKVATARQLIYEKHYAVHTPQVEELLKDKSLVPTLNAFSERLGTTGFDLFHMLVVDLLHEFELGVWKAIFTHLLRLLDAAKQNMVHELDHRYHTVPTFGHDTIRRFRSNSSEMKKMAARDFEDLLLCSIPVFDELLPEPHNTSIMTLLFLLCHWHGLAKLRMHTDDTLEVMESVTAHTRRIQSKLAALRTAQMESLANNPEDCYHIGQIQNFLEDLILFVGKNSDDPFTKAHLLPCARALHQVDVFADSSGPPITVDAPDTEDLSTLNQVIFHKNRIYRHHLFQANYTTYDVRHAQDTINPCTDHRDVMLLAPLQSAHPFLYAHVLGIFHANVIYTGQGSKDYLPRRMEFLWVHWFEVVDVPAGWEHTALDHLRFVPTAQDDAYGFVEPASVLRGCHLIPAFVSGKIHPDGRRFLISNSRAKNLPCVRFVDRDMLLRYHWGQGIGHAYSHLTWTEVDPRDDPVPTLVNSHNLDNFKPGGADDQVEIPDAPDDWEDVEEDSNNLELGKSIIDQDEGWRDSEEEVLVTTLCELELVHPGIDVLEYDDYRY</sequence>
<accession>A0A0C3A1H4</accession>
<evidence type="ECO:0000313" key="2">
    <source>
        <dbReference type="EMBL" id="KIM67508.1"/>
    </source>
</evidence>
<dbReference type="AlphaFoldDB" id="A0A0C3A1H4"/>
<protein>
    <submittedName>
        <fullName evidence="2">Uncharacterized protein</fullName>
    </submittedName>
</protein>
<evidence type="ECO:0000256" key="1">
    <source>
        <dbReference type="SAM" id="MobiDB-lite"/>
    </source>
</evidence>
<dbReference type="Proteomes" id="UP000053989">
    <property type="component" value="Unassembled WGS sequence"/>
</dbReference>
<gene>
    <name evidence="2" type="ORF">SCLCIDRAFT_21038</name>
</gene>
<dbReference type="OrthoDB" id="2687259at2759"/>
<proteinExistence type="predicted"/>
<keyword evidence="3" id="KW-1185">Reference proteome</keyword>
<dbReference type="HOGENOM" id="CLU_002498_0_0_1"/>
<reference evidence="3" key="2">
    <citation type="submission" date="2015-01" db="EMBL/GenBank/DDBJ databases">
        <title>Evolutionary Origins and Diversification of the Mycorrhizal Mutualists.</title>
        <authorList>
            <consortium name="DOE Joint Genome Institute"/>
            <consortium name="Mycorrhizal Genomics Consortium"/>
            <person name="Kohler A."/>
            <person name="Kuo A."/>
            <person name="Nagy L.G."/>
            <person name="Floudas D."/>
            <person name="Copeland A."/>
            <person name="Barry K.W."/>
            <person name="Cichocki N."/>
            <person name="Veneault-Fourrey C."/>
            <person name="LaButti K."/>
            <person name="Lindquist E.A."/>
            <person name="Lipzen A."/>
            <person name="Lundell T."/>
            <person name="Morin E."/>
            <person name="Murat C."/>
            <person name="Riley R."/>
            <person name="Ohm R."/>
            <person name="Sun H."/>
            <person name="Tunlid A."/>
            <person name="Henrissat B."/>
            <person name="Grigoriev I.V."/>
            <person name="Hibbett D.S."/>
            <person name="Martin F."/>
        </authorList>
    </citation>
    <scope>NUCLEOTIDE SEQUENCE [LARGE SCALE GENOMIC DNA]</scope>
    <source>
        <strain evidence="3">Foug A</strain>
    </source>
</reference>